<reference evidence="1 2" key="1">
    <citation type="journal article" date="2018" name="Sci. Rep.">
        <title>Genomic signatures of local adaptation to the degree of environmental predictability in rotifers.</title>
        <authorList>
            <person name="Franch-Gras L."/>
            <person name="Hahn C."/>
            <person name="Garcia-Roger E.M."/>
            <person name="Carmona M.J."/>
            <person name="Serra M."/>
            <person name="Gomez A."/>
        </authorList>
    </citation>
    <scope>NUCLEOTIDE SEQUENCE [LARGE SCALE GENOMIC DNA]</scope>
    <source>
        <strain evidence="1">HYR1</strain>
    </source>
</reference>
<comment type="caution">
    <text evidence="1">The sequence shown here is derived from an EMBL/GenBank/DDBJ whole genome shotgun (WGS) entry which is preliminary data.</text>
</comment>
<evidence type="ECO:0000313" key="2">
    <source>
        <dbReference type="Proteomes" id="UP000276133"/>
    </source>
</evidence>
<gene>
    <name evidence="1" type="ORF">BpHYR1_017969</name>
</gene>
<dbReference type="AlphaFoldDB" id="A0A3M7R7D6"/>
<sequence length="250" mass="28565">MAIKFYILYSSLNFVLNHRDFQIRRPDHRRTAKCTASPRTDGQFGDQTRSAAKNFREKVFDVLLGNFFPLIWSDRKFRHPSLIWPANSRSKFLAAGLIAKVAVRLYNPWFTSGMLGGGQLWPAGLRPDLNGQFKRPHFRPSVNWPTVCGPFLKRPTFPGPAKIKTDRVVASQLKDQIFILADSWPATLRFSKIWPAISRSVSQLAGHFTVVFFRPKVQRPPHGLLKFGRPFHGRSVSWPRLGRSVTVIGR</sequence>
<dbReference type="EMBL" id="REGN01004072">
    <property type="protein sequence ID" value="RNA19314.1"/>
    <property type="molecule type" value="Genomic_DNA"/>
</dbReference>
<proteinExistence type="predicted"/>
<dbReference type="Proteomes" id="UP000276133">
    <property type="component" value="Unassembled WGS sequence"/>
</dbReference>
<accession>A0A3M7R7D6</accession>
<protein>
    <submittedName>
        <fullName evidence="1">Uncharacterized protein</fullName>
    </submittedName>
</protein>
<name>A0A3M7R7D6_BRAPC</name>
<keyword evidence="2" id="KW-1185">Reference proteome</keyword>
<evidence type="ECO:0000313" key="1">
    <source>
        <dbReference type="EMBL" id="RNA19314.1"/>
    </source>
</evidence>
<organism evidence="1 2">
    <name type="scientific">Brachionus plicatilis</name>
    <name type="common">Marine rotifer</name>
    <name type="synonym">Brachionus muelleri</name>
    <dbReference type="NCBI Taxonomy" id="10195"/>
    <lineage>
        <taxon>Eukaryota</taxon>
        <taxon>Metazoa</taxon>
        <taxon>Spiralia</taxon>
        <taxon>Gnathifera</taxon>
        <taxon>Rotifera</taxon>
        <taxon>Eurotatoria</taxon>
        <taxon>Monogononta</taxon>
        <taxon>Pseudotrocha</taxon>
        <taxon>Ploima</taxon>
        <taxon>Brachionidae</taxon>
        <taxon>Brachionus</taxon>
    </lineage>
</organism>